<feature type="compositionally biased region" description="Pro residues" evidence="1">
    <location>
        <begin position="117"/>
        <end position="128"/>
    </location>
</feature>
<comment type="caution">
    <text evidence="2">The sequence shown here is derived from an EMBL/GenBank/DDBJ whole genome shotgun (WGS) entry which is preliminary data.</text>
</comment>
<keyword evidence="3" id="KW-1185">Reference proteome</keyword>
<name>A0AAD3T0X0_NEPGR</name>
<evidence type="ECO:0000313" key="3">
    <source>
        <dbReference type="Proteomes" id="UP001279734"/>
    </source>
</evidence>
<evidence type="ECO:0000256" key="1">
    <source>
        <dbReference type="SAM" id="MobiDB-lite"/>
    </source>
</evidence>
<proteinExistence type="predicted"/>
<organism evidence="2 3">
    <name type="scientific">Nepenthes gracilis</name>
    <name type="common">Slender pitcher plant</name>
    <dbReference type="NCBI Taxonomy" id="150966"/>
    <lineage>
        <taxon>Eukaryota</taxon>
        <taxon>Viridiplantae</taxon>
        <taxon>Streptophyta</taxon>
        <taxon>Embryophyta</taxon>
        <taxon>Tracheophyta</taxon>
        <taxon>Spermatophyta</taxon>
        <taxon>Magnoliopsida</taxon>
        <taxon>eudicotyledons</taxon>
        <taxon>Gunneridae</taxon>
        <taxon>Pentapetalae</taxon>
        <taxon>Caryophyllales</taxon>
        <taxon>Nepenthaceae</taxon>
        <taxon>Nepenthes</taxon>
    </lineage>
</organism>
<gene>
    <name evidence="2" type="ORF">Nepgr_022428</name>
</gene>
<dbReference type="Proteomes" id="UP001279734">
    <property type="component" value="Unassembled WGS sequence"/>
</dbReference>
<feature type="compositionally biased region" description="Low complexity" evidence="1">
    <location>
        <begin position="42"/>
        <end position="53"/>
    </location>
</feature>
<reference evidence="2" key="1">
    <citation type="submission" date="2023-05" db="EMBL/GenBank/DDBJ databases">
        <title>Nepenthes gracilis genome sequencing.</title>
        <authorList>
            <person name="Fukushima K."/>
        </authorList>
    </citation>
    <scope>NUCLEOTIDE SEQUENCE</scope>
    <source>
        <strain evidence="2">SING2019-196</strain>
    </source>
</reference>
<protein>
    <submittedName>
        <fullName evidence="2">Uncharacterized protein</fullName>
    </submittedName>
</protein>
<dbReference type="AlphaFoldDB" id="A0AAD3T0X0"/>
<dbReference type="EMBL" id="BSYO01000022">
    <property type="protein sequence ID" value="GMH20587.1"/>
    <property type="molecule type" value="Genomic_DNA"/>
</dbReference>
<feature type="region of interest" description="Disordered" evidence="1">
    <location>
        <begin position="101"/>
        <end position="144"/>
    </location>
</feature>
<sequence length="144" mass="16076">MEGYPGDYSPSLKQRLKQTLCCCFRNHHQGGSAAGHLTPGLRRSSSQWASSRSQEFPEFKEKCGSLIGRMCSRRRSHSTDFRYDPLSYALNFDEGEDIRETDEFPLRNFSARLPQSPATPSPQPPGPAPDAVATPIPRKITAYS</sequence>
<feature type="region of interest" description="Disordered" evidence="1">
    <location>
        <begin position="33"/>
        <end position="53"/>
    </location>
</feature>
<evidence type="ECO:0000313" key="2">
    <source>
        <dbReference type="EMBL" id="GMH20587.1"/>
    </source>
</evidence>
<accession>A0AAD3T0X0</accession>
<dbReference type="PANTHER" id="PTHR33168">
    <property type="entry name" value="STRESS INDUCED PROTEIN-RELATED"/>
    <property type="match status" value="1"/>
</dbReference>